<protein>
    <submittedName>
        <fullName evidence="1">Uncharacterized protein</fullName>
    </submittedName>
</protein>
<evidence type="ECO:0000313" key="2">
    <source>
        <dbReference type="Proteomes" id="UP000220133"/>
    </source>
</evidence>
<organism evidence="1 2">
    <name type="scientific">Chitinophaga caeni</name>
    <dbReference type="NCBI Taxonomy" id="2029983"/>
    <lineage>
        <taxon>Bacteria</taxon>
        <taxon>Pseudomonadati</taxon>
        <taxon>Bacteroidota</taxon>
        <taxon>Chitinophagia</taxon>
        <taxon>Chitinophagales</taxon>
        <taxon>Chitinophagaceae</taxon>
        <taxon>Chitinophaga</taxon>
    </lineage>
</organism>
<proteinExistence type="predicted"/>
<dbReference type="Proteomes" id="UP000220133">
    <property type="component" value="Chromosome"/>
</dbReference>
<dbReference type="OrthoDB" id="6225685at2"/>
<dbReference type="EMBL" id="CP023777">
    <property type="protein sequence ID" value="ATL49880.1"/>
    <property type="molecule type" value="Genomic_DNA"/>
</dbReference>
<dbReference type="KEGG" id="cbae:COR50_14040"/>
<accession>A0A291R100</accession>
<gene>
    <name evidence="1" type="ORF">COR50_14040</name>
</gene>
<sequence>MVKAEVTVTKAGATAAKGGMTDLQLVTRAAQKAETAIGGTGRFAGTAKHTYANNLLSRYQSIYGDRGLRFNQYFNNNALYGPGNRGFLDVINRQTMTIYDYKFGNAVMSNSQFLKYSNNFQGYSIQIIRP</sequence>
<name>A0A291R100_9BACT</name>
<keyword evidence="2" id="KW-1185">Reference proteome</keyword>
<dbReference type="AlphaFoldDB" id="A0A291R100"/>
<evidence type="ECO:0000313" key="1">
    <source>
        <dbReference type="EMBL" id="ATL49880.1"/>
    </source>
</evidence>
<reference evidence="1 2" key="1">
    <citation type="submission" date="2017-10" db="EMBL/GenBank/DDBJ databases">
        <title>Paenichitinophaga pekingensis gen. nov., sp. nov., isolated from activated sludge.</title>
        <authorList>
            <person name="Jin D."/>
            <person name="Kong X."/>
            <person name="Deng Y."/>
            <person name="Bai Z."/>
        </authorList>
    </citation>
    <scope>NUCLEOTIDE SEQUENCE [LARGE SCALE GENOMIC DNA]</scope>
    <source>
        <strain evidence="1 2">13</strain>
    </source>
</reference>